<dbReference type="KEGG" id="msch:N508_002049"/>
<dbReference type="RefSeq" id="WP_023276592.1">
    <property type="nucleotide sequence ID" value="NZ_CP097562.1"/>
</dbReference>
<evidence type="ECO:0000313" key="1">
    <source>
        <dbReference type="EMBL" id="USF24954.1"/>
    </source>
</evidence>
<keyword evidence="2" id="KW-1185">Reference proteome</keyword>
<dbReference type="Proteomes" id="UP000017429">
    <property type="component" value="Chromosome"/>
</dbReference>
<dbReference type="AlphaFoldDB" id="V2QDK3"/>
<dbReference type="EMBL" id="CP097562">
    <property type="protein sequence ID" value="USF24954.1"/>
    <property type="molecule type" value="Genomic_DNA"/>
</dbReference>
<sequence>MKEKSKHFFINLYEKAKNYILEKIKDIIKATSDDFAAINIEKGYAVYSLNWWFMKSLKWLIAAILAVLTLFLWGCSSTAVTKYYPVSVPVACSVDIPLMPEYNEDTVITNLNILAYAEKLKSALKICKNGGLND</sequence>
<proteinExistence type="predicted"/>
<evidence type="ECO:0000313" key="2">
    <source>
        <dbReference type="Proteomes" id="UP000017429"/>
    </source>
</evidence>
<gene>
    <name evidence="1" type="ORF">N508_002049</name>
</gene>
<reference evidence="1" key="2">
    <citation type="submission" date="2022-05" db="EMBL/GenBank/DDBJ databases">
        <authorList>
            <person name="Proctor A.L."/>
            <person name="Phillips G.J."/>
            <person name="Wannemuehler M.J."/>
        </authorList>
    </citation>
    <scope>NUCLEOTIDE SEQUENCE</scope>
    <source>
        <strain evidence="1">ASF457</strain>
    </source>
</reference>
<protein>
    <submittedName>
        <fullName evidence="1">Uncharacterized protein</fullName>
    </submittedName>
</protein>
<accession>V2QDK3</accession>
<reference evidence="1" key="1">
    <citation type="journal article" date="2014" name="Genome Announc.">
        <title>Draft genome sequences of the altered schaedler flora, a defined bacterial community from gnotobiotic mice.</title>
        <authorList>
            <person name="Wannemuehler M.J."/>
            <person name="Overstreet A.M."/>
            <person name="Ward D.V."/>
            <person name="Phillips G.J."/>
        </authorList>
    </citation>
    <scope>NUCLEOTIDE SEQUENCE</scope>
    <source>
        <strain evidence="1">ASF457</strain>
    </source>
</reference>
<reference evidence="1" key="3">
    <citation type="submission" date="2022-06" db="EMBL/GenBank/DDBJ databases">
        <title>Resources to Facilitate Use of the Altered Schaedler Flora (ASF) Mouse Model to Study Microbiome Function.</title>
        <authorList>
            <person name="Proctor A."/>
            <person name="Parvinroo S."/>
            <person name="Richie T."/>
            <person name="Jia X."/>
            <person name="Lee S.T.M."/>
            <person name="Karp P.D."/>
            <person name="Paley S."/>
            <person name="Kostic A.D."/>
            <person name="Pierre J.F."/>
            <person name="Wannemuehler M.J."/>
            <person name="Phillips G.J."/>
        </authorList>
    </citation>
    <scope>NUCLEOTIDE SEQUENCE</scope>
    <source>
        <strain evidence="1">ASF457</strain>
    </source>
</reference>
<name>V2QDK3_9BACT</name>
<organism evidence="1 2">
    <name type="scientific">Mucispirillum schaedleri ASF457</name>
    <dbReference type="NCBI Taxonomy" id="1379858"/>
    <lineage>
        <taxon>Bacteria</taxon>
        <taxon>Pseudomonadati</taxon>
        <taxon>Deferribacterota</taxon>
        <taxon>Deferribacteres</taxon>
        <taxon>Deferribacterales</taxon>
        <taxon>Mucispirillaceae</taxon>
        <taxon>Mucispirillum</taxon>
    </lineage>
</organism>